<dbReference type="HAMAP" id="MF_00226_B">
    <property type="entry name" value="CinA_B"/>
    <property type="match status" value="1"/>
</dbReference>
<dbReference type="InterPro" id="IPR036425">
    <property type="entry name" value="MoaB/Mog-like_dom_sf"/>
</dbReference>
<evidence type="ECO:0000313" key="4">
    <source>
        <dbReference type="Proteomes" id="UP000663920"/>
    </source>
</evidence>
<evidence type="ECO:0000256" key="1">
    <source>
        <dbReference type="HAMAP-Rule" id="MF_00226"/>
    </source>
</evidence>
<dbReference type="PANTHER" id="PTHR13939:SF0">
    <property type="entry name" value="NMN AMIDOHYDROLASE-LIKE PROTEIN YFAY"/>
    <property type="match status" value="1"/>
</dbReference>
<gene>
    <name evidence="3" type="ORF">J3359_04955</name>
</gene>
<keyword evidence="4" id="KW-1185">Reference proteome</keyword>
<dbReference type="NCBIfam" id="TIGR00199">
    <property type="entry name" value="PncC_domain"/>
    <property type="match status" value="1"/>
</dbReference>
<dbReference type="NCBIfam" id="TIGR00200">
    <property type="entry name" value="cinA_nterm"/>
    <property type="match status" value="1"/>
</dbReference>
<accession>A0A975CRV4</accession>
<dbReference type="SMART" id="SM00852">
    <property type="entry name" value="MoCF_biosynth"/>
    <property type="match status" value="1"/>
</dbReference>
<dbReference type="Pfam" id="PF02464">
    <property type="entry name" value="CinA"/>
    <property type="match status" value="1"/>
</dbReference>
<dbReference type="InterPro" id="IPR008135">
    <property type="entry name" value="Competence-induced_CinA"/>
</dbReference>
<dbReference type="PANTHER" id="PTHR13939">
    <property type="entry name" value="NICOTINAMIDE-NUCLEOTIDE AMIDOHYDROLASE PNCC"/>
    <property type="match status" value="1"/>
</dbReference>
<dbReference type="NCBIfam" id="TIGR00177">
    <property type="entry name" value="molyb_syn"/>
    <property type="match status" value="1"/>
</dbReference>
<dbReference type="Proteomes" id="UP000663920">
    <property type="component" value="Chromosome"/>
</dbReference>
<dbReference type="PIRSF" id="PIRSF006728">
    <property type="entry name" value="CinA"/>
    <property type="match status" value="1"/>
</dbReference>
<proteinExistence type="inferred from homology"/>
<organism evidence="3 4">
    <name type="scientific">Polaribacter cellanae</name>
    <dbReference type="NCBI Taxonomy" id="2818493"/>
    <lineage>
        <taxon>Bacteria</taxon>
        <taxon>Pseudomonadati</taxon>
        <taxon>Bacteroidota</taxon>
        <taxon>Flavobacteriia</taxon>
        <taxon>Flavobacteriales</taxon>
        <taxon>Flavobacteriaceae</taxon>
    </lineage>
</organism>
<dbReference type="RefSeq" id="WP_208079633.1">
    <property type="nucleotide sequence ID" value="NZ_CP071869.1"/>
</dbReference>
<evidence type="ECO:0000313" key="3">
    <source>
        <dbReference type="EMBL" id="QTE23630.1"/>
    </source>
</evidence>
<dbReference type="KEGG" id="pcea:J3359_04955"/>
<dbReference type="InterPro" id="IPR001453">
    <property type="entry name" value="MoaB/Mog_dom"/>
</dbReference>
<protein>
    <recommendedName>
        <fullName evidence="1">CinA-like protein</fullName>
    </recommendedName>
</protein>
<evidence type="ECO:0000259" key="2">
    <source>
        <dbReference type="SMART" id="SM00852"/>
    </source>
</evidence>
<sequence>MKAEIITIGDEILIGQIVDTNSQWIGQQLNKIGVSVYQITSIQDEEQHILNAFKEAQERADIVIITGGLGPTKDDITKKTIAKFFNDDKIVEYPEVITHIKGLFKKINHPFKEIQRTQAQLPSKAILLKNNFGTAPGMWFFENKTVFVSLPGVPYEMKGLITNEVLPRIQKQFKLPFILHKTIMTYGQGESTIAERIEDFENNLPTYIKLAYLPSFGKVRLRLSAFGVNKEILEKELNAKVNEVYQLIPEIITGLDDDASLEKRIGVLLKSKNKTIATAESLTGGKIASTLVSVAGSSAYYKGSFVTYSAETKISLLGVSEEIIKTHTVVSKEVALEMAKGAKEKLKTDYVISVTGNAGPTTDNTDKSVGVVYIALISDEKEIVEEFSFGQPREKVINRTVSKALEMLQKELT</sequence>
<comment type="similarity">
    <text evidence="1">Belongs to the CinA family.</text>
</comment>
<feature type="domain" description="MoaB/Mog" evidence="2">
    <location>
        <begin position="4"/>
        <end position="172"/>
    </location>
</feature>
<dbReference type="SUPFAM" id="SSF142433">
    <property type="entry name" value="CinA-like"/>
    <property type="match status" value="1"/>
</dbReference>
<dbReference type="InterPro" id="IPR041424">
    <property type="entry name" value="CinA_KH"/>
</dbReference>
<dbReference type="AlphaFoldDB" id="A0A975CRV4"/>
<dbReference type="Pfam" id="PF00994">
    <property type="entry name" value="MoCF_biosynth"/>
    <property type="match status" value="1"/>
</dbReference>
<name>A0A975CRV4_9FLAO</name>
<dbReference type="EMBL" id="CP071869">
    <property type="protein sequence ID" value="QTE23630.1"/>
    <property type="molecule type" value="Genomic_DNA"/>
</dbReference>
<dbReference type="InterPro" id="IPR036653">
    <property type="entry name" value="CinA-like_C"/>
</dbReference>
<dbReference type="CDD" id="cd00885">
    <property type="entry name" value="cinA"/>
    <property type="match status" value="1"/>
</dbReference>
<dbReference type="InterPro" id="IPR008136">
    <property type="entry name" value="CinA_C"/>
</dbReference>
<dbReference type="SUPFAM" id="SSF53218">
    <property type="entry name" value="Molybdenum cofactor biosynthesis proteins"/>
    <property type="match status" value="1"/>
</dbReference>
<dbReference type="Pfam" id="PF18146">
    <property type="entry name" value="CinA_KH"/>
    <property type="match status" value="1"/>
</dbReference>
<dbReference type="Gene3D" id="3.40.980.10">
    <property type="entry name" value="MoaB/Mog-like domain"/>
    <property type="match status" value="1"/>
</dbReference>
<dbReference type="NCBIfam" id="NF001813">
    <property type="entry name" value="PRK00549.1"/>
    <property type="match status" value="1"/>
</dbReference>
<reference evidence="3 4" key="1">
    <citation type="submission" date="2021-03" db="EMBL/GenBank/DDBJ databases">
        <title>Complete genome of Polaribacter_sp.SM13.</title>
        <authorList>
            <person name="Jeong S.W."/>
            <person name="Bae J.W."/>
        </authorList>
    </citation>
    <scope>NUCLEOTIDE SEQUENCE [LARGE SCALE GENOMIC DNA]</scope>
    <source>
        <strain evidence="3 4">SM13</strain>
    </source>
</reference>
<dbReference type="InterPro" id="IPR050101">
    <property type="entry name" value="CinA"/>
</dbReference>
<dbReference type="Gene3D" id="3.90.950.20">
    <property type="entry name" value="CinA-like"/>
    <property type="match status" value="1"/>
</dbReference>